<evidence type="ECO:0000256" key="1">
    <source>
        <dbReference type="ARBA" id="ARBA00004123"/>
    </source>
</evidence>
<feature type="domain" description="Pre-mRNA-splicing factor Syf1/CRNKL1-like C-terminal HAT-repeats" evidence="10">
    <location>
        <begin position="341"/>
        <end position="469"/>
    </location>
</feature>
<evidence type="ECO:0000256" key="5">
    <source>
        <dbReference type="ARBA" id="ARBA00022737"/>
    </source>
</evidence>
<gene>
    <name evidence="12" type="ORF">BWQ96_00971</name>
</gene>
<proteinExistence type="inferred from homology"/>
<keyword evidence="6" id="KW-0508">mRNA splicing</keyword>
<protein>
    <submittedName>
        <fullName evidence="12">Crooked neck-like protein 1</fullName>
    </submittedName>
</protein>
<sequence length="680" mass="80528">MDLVPSHVRSQSANRVKSKAPAKIQITAEQLLREAWERKEHAVPIPKQQIADSEELLDYQRNERKQYEMRIVRNRSHSPLWIRYARWEEEQNEFVRARSIWERAIDNDYRNPVIWLNYAEMEMRHRFINHARNVFDRAVALLPRVDQIWLKYAHMEEMLGQLTLARLVYQRWMKWFPENSAYFAFVRFELRHGRSDNARKVYEQLVNVHPTSHSYVKYAKFEERQEELARARHVFERATEALSTSQLAPPFFLSFAKFEERQKQMKRARAIYQYATGEFSETESPELHQSFTNFEKRHGEREALDSLLSSKKRNSYEAILDKSPTEYDTWFDLLQLEESASSADRIRKVYERAVSNSPPVATKPSWSRYIYIWISYAVWEELACENLQAAIKVYKRCIDRVPKRHRKFSFGKLWMYYAQAEVRNKNLPAARKIYGTGLGVLPEKHSLYERYIELELSLGEFDRVRKIYENWLTRNPTYEPAFLALADLELRLGETHRARSVLELATSIEELSSSTNLWEKLADVLKLEDESSAVRRFEGYISSKPHSAVWLAYIKMMEELHAANDAIRRVYERSVNALREEAIARKDNSEQWREDAFDMANKWLHWEENSVDDASDKEGYVARAKKLLPRKVKKVRKGVAGGEEYWQVVFREEETSVEGVGNKLLEAAKRWKRHQTNGDS</sequence>
<dbReference type="GO" id="GO:0000974">
    <property type="term" value="C:Prp19 complex"/>
    <property type="evidence" value="ECO:0007669"/>
    <property type="project" value="TreeGrafter"/>
</dbReference>
<accession>A0A2V3J4Y1</accession>
<name>A0A2V3J4Y1_9FLOR</name>
<evidence type="ECO:0000256" key="7">
    <source>
        <dbReference type="ARBA" id="ARBA00023242"/>
    </source>
</evidence>
<comment type="caution">
    <text evidence="12">The sequence shown here is derived from an EMBL/GenBank/DDBJ whole genome shotgun (WGS) entry which is preliminary data.</text>
</comment>
<dbReference type="Pfam" id="PF23233">
    <property type="entry name" value="HAT_Syf1_CNRKL1_N"/>
    <property type="match status" value="1"/>
</dbReference>
<comment type="similarity">
    <text evidence="2">Belongs to the crooked-neck family.</text>
</comment>
<comment type="function">
    <text evidence="8">Involved in pre-mRNA splicing and cell cycle progression. Required for the spliceosome assembly and initiation of the DNA replication.</text>
</comment>
<dbReference type="InterPro" id="IPR059164">
    <property type="entry name" value="HAT_PRP39_C"/>
</dbReference>
<evidence type="ECO:0000256" key="8">
    <source>
        <dbReference type="ARBA" id="ARBA00037040"/>
    </source>
</evidence>
<evidence type="ECO:0000256" key="3">
    <source>
        <dbReference type="ARBA" id="ARBA00022664"/>
    </source>
</evidence>
<evidence type="ECO:0000259" key="10">
    <source>
        <dbReference type="Pfam" id="PF23231"/>
    </source>
</evidence>
<dbReference type="GO" id="GO:0000245">
    <property type="term" value="P:spliceosomal complex assembly"/>
    <property type="evidence" value="ECO:0007669"/>
    <property type="project" value="TreeGrafter"/>
</dbReference>
<keyword evidence="7" id="KW-0539">Nucleus</keyword>
<evidence type="ECO:0000256" key="6">
    <source>
        <dbReference type="ARBA" id="ARBA00023187"/>
    </source>
</evidence>
<dbReference type="Pfam" id="PF23241">
    <property type="entry name" value="HAT_PRP39_C"/>
    <property type="match status" value="1"/>
</dbReference>
<dbReference type="InterPro" id="IPR011990">
    <property type="entry name" value="TPR-like_helical_dom_sf"/>
</dbReference>
<dbReference type="Pfam" id="PF23231">
    <property type="entry name" value="HAT_Syf1_CNRKL1_C"/>
    <property type="match status" value="1"/>
</dbReference>
<keyword evidence="4" id="KW-0747">Spliceosome</keyword>
<dbReference type="AlphaFoldDB" id="A0A2V3J4Y1"/>
<evidence type="ECO:0000313" key="13">
    <source>
        <dbReference type="Proteomes" id="UP000247409"/>
    </source>
</evidence>
<organism evidence="12 13">
    <name type="scientific">Gracilariopsis chorda</name>
    <dbReference type="NCBI Taxonomy" id="448386"/>
    <lineage>
        <taxon>Eukaryota</taxon>
        <taxon>Rhodophyta</taxon>
        <taxon>Florideophyceae</taxon>
        <taxon>Rhodymeniophycidae</taxon>
        <taxon>Gracilariales</taxon>
        <taxon>Gracilariaceae</taxon>
        <taxon>Gracilariopsis</taxon>
    </lineage>
</organism>
<dbReference type="Gene3D" id="1.25.40.10">
    <property type="entry name" value="Tetratricopeptide repeat domain"/>
    <property type="match status" value="3"/>
</dbReference>
<evidence type="ECO:0000256" key="9">
    <source>
        <dbReference type="SAM" id="MobiDB-lite"/>
    </source>
</evidence>
<dbReference type="InterPro" id="IPR055433">
    <property type="entry name" value="HAT_Syf1-like_N"/>
</dbReference>
<evidence type="ECO:0000259" key="11">
    <source>
        <dbReference type="Pfam" id="PF23233"/>
    </source>
</evidence>
<dbReference type="EMBL" id="NBIV01000007">
    <property type="protein sequence ID" value="PXF49182.1"/>
    <property type="molecule type" value="Genomic_DNA"/>
</dbReference>
<keyword evidence="5" id="KW-0677">Repeat</keyword>
<keyword evidence="13" id="KW-1185">Reference proteome</keyword>
<reference evidence="12 13" key="1">
    <citation type="journal article" date="2018" name="Mol. Biol. Evol.">
        <title>Analysis of the draft genome of the red seaweed Gracilariopsis chorda provides insights into genome size evolution in Rhodophyta.</title>
        <authorList>
            <person name="Lee J."/>
            <person name="Yang E.C."/>
            <person name="Graf L."/>
            <person name="Yang J.H."/>
            <person name="Qiu H."/>
            <person name="Zel Zion U."/>
            <person name="Chan C.X."/>
            <person name="Stephens T.G."/>
            <person name="Weber A.P.M."/>
            <person name="Boo G.H."/>
            <person name="Boo S.M."/>
            <person name="Kim K.M."/>
            <person name="Shin Y."/>
            <person name="Jung M."/>
            <person name="Lee S.J."/>
            <person name="Yim H.S."/>
            <person name="Lee J.H."/>
            <person name="Bhattacharya D."/>
            <person name="Yoon H.S."/>
        </authorList>
    </citation>
    <scope>NUCLEOTIDE SEQUENCE [LARGE SCALE GENOMIC DNA]</scope>
    <source>
        <strain evidence="12 13">SKKU-2015</strain>
        <tissue evidence="12">Whole body</tissue>
    </source>
</reference>
<dbReference type="InterPro" id="IPR003107">
    <property type="entry name" value="HAT"/>
</dbReference>
<keyword evidence="3" id="KW-0507">mRNA processing</keyword>
<evidence type="ECO:0000256" key="4">
    <source>
        <dbReference type="ARBA" id="ARBA00022728"/>
    </source>
</evidence>
<dbReference type="InterPro" id="IPR055430">
    <property type="entry name" value="HAT_Syf1_CNRKL1_C"/>
</dbReference>
<comment type="subcellular location">
    <subcellularLocation>
        <location evidence="1">Nucleus</location>
    </subcellularLocation>
</comment>
<dbReference type="SUPFAM" id="SSF48452">
    <property type="entry name" value="TPR-like"/>
    <property type="match status" value="3"/>
</dbReference>
<dbReference type="FunFam" id="1.25.40.10:FF:000075">
    <property type="entry name" value="Crooked neck pre-mRNA-splicing factor 1"/>
    <property type="match status" value="1"/>
</dbReference>
<dbReference type="GO" id="GO:0071011">
    <property type="term" value="C:precatalytic spliceosome"/>
    <property type="evidence" value="ECO:0007669"/>
    <property type="project" value="TreeGrafter"/>
</dbReference>
<dbReference type="InterPro" id="IPR045075">
    <property type="entry name" value="Syf1-like"/>
</dbReference>
<dbReference type="GO" id="GO:0071007">
    <property type="term" value="C:U2-type catalytic step 2 spliceosome"/>
    <property type="evidence" value="ECO:0007669"/>
    <property type="project" value="TreeGrafter"/>
</dbReference>
<dbReference type="Proteomes" id="UP000247409">
    <property type="component" value="Unassembled WGS sequence"/>
</dbReference>
<feature type="domain" description="Pre-mRNA-splicing factor Syf1-like N-terminal HAT-repeats" evidence="11">
    <location>
        <begin position="65"/>
        <end position="210"/>
    </location>
</feature>
<feature type="region of interest" description="Disordered" evidence="9">
    <location>
        <begin position="1"/>
        <end position="20"/>
    </location>
</feature>
<dbReference type="SMART" id="SM00386">
    <property type="entry name" value="HAT"/>
    <property type="match status" value="14"/>
</dbReference>
<evidence type="ECO:0000313" key="12">
    <source>
        <dbReference type="EMBL" id="PXF49182.1"/>
    </source>
</evidence>
<evidence type="ECO:0000256" key="2">
    <source>
        <dbReference type="ARBA" id="ARBA00008644"/>
    </source>
</evidence>
<dbReference type="GO" id="GO:0071014">
    <property type="term" value="C:post-mRNA release spliceosomal complex"/>
    <property type="evidence" value="ECO:0007669"/>
    <property type="project" value="TreeGrafter"/>
</dbReference>
<dbReference type="PANTHER" id="PTHR11246">
    <property type="entry name" value="PRE-MRNA SPLICING FACTOR"/>
    <property type="match status" value="1"/>
</dbReference>
<dbReference type="PANTHER" id="PTHR11246:SF3">
    <property type="entry name" value="CROOKED NECK-LIKE PROTEIN 1"/>
    <property type="match status" value="1"/>
</dbReference>
<dbReference type="STRING" id="448386.A0A2V3J4Y1"/>
<dbReference type="OrthoDB" id="541719at2759"/>